<keyword evidence="6 8" id="KW-0460">Magnesium</keyword>
<proteinExistence type="inferred from homology"/>
<comment type="cofactor">
    <cofactor evidence="1 8">
        <name>Mg(2+)</name>
        <dbReference type="ChEBI" id="CHEBI:18420"/>
    </cofactor>
</comment>
<keyword evidence="8" id="KW-0800">Toxin</keyword>
<dbReference type="InterPro" id="IPR022907">
    <property type="entry name" value="VapC_family"/>
</dbReference>
<organism evidence="10 11">
    <name type="scientific">Geomesophilobacter sediminis</name>
    <dbReference type="NCBI Taxonomy" id="2798584"/>
    <lineage>
        <taxon>Bacteria</taxon>
        <taxon>Pseudomonadati</taxon>
        <taxon>Thermodesulfobacteriota</taxon>
        <taxon>Desulfuromonadia</taxon>
        <taxon>Geobacterales</taxon>
        <taxon>Geobacteraceae</taxon>
        <taxon>Geomesophilobacter</taxon>
    </lineage>
</organism>
<evidence type="ECO:0000313" key="10">
    <source>
        <dbReference type="EMBL" id="MBJ6723335.1"/>
    </source>
</evidence>
<dbReference type="GO" id="GO:0090729">
    <property type="term" value="F:toxin activity"/>
    <property type="evidence" value="ECO:0007669"/>
    <property type="project" value="UniProtKB-KW"/>
</dbReference>
<dbReference type="RefSeq" id="WP_199382171.1">
    <property type="nucleotide sequence ID" value="NZ_JAEMHM010000001.1"/>
</dbReference>
<reference evidence="10" key="1">
    <citation type="submission" date="2020-12" db="EMBL/GenBank/DDBJ databases">
        <title>Geomonas sp. Red875, isolated from river sediment.</title>
        <authorList>
            <person name="Xu Z."/>
            <person name="Zhang Z."/>
            <person name="Masuda Y."/>
            <person name="Itoh H."/>
            <person name="Senoo K."/>
        </authorList>
    </citation>
    <scope>NUCLEOTIDE SEQUENCE</scope>
    <source>
        <strain evidence="10">Red875</strain>
    </source>
</reference>
<evidence type="ECO:0000256" key="8">
    <source>
        <dbReference type="HAMAP-Rule" id="MF_00265"/>
    </source>
</evidence>
<keyword evidence="3 8" id="KW-0540">Nuclease</keyword>
<dbReference type="HAMAP" id="MF_00265">
    <property type="entry name" value="VapC_Nob1"/>
    <property type="match status" value="1"/>
</dbReference>
<dbReference type="EMBL" id="JAEMHM010000001">
    <property type="protein sequence ID" value="MBJ6723335.1"/>
    <property type="molecule type" value="Genomic_DNA"/>
</dbReference>
<keyword evidence="5 8" id="KW-0378">Hydrolase</keyword>
<sequence>MKGWLLDTNVLSELRRPKPEPKVVKFIAQQPLRELFVSVVTLAEIRFGIEIIDDALRREELSHWLSHKVRPMFVGRILPVSEDVMFSWRLLVEEGRRVRHTFSQPDLIIAATALQSGLTVVTRNTPDFARAKVTLLNPWTQ</sequence>
<dbReference type="InterPro" id="IPR029060">
    <property type="entry name" value="PIN-like_dom_sf"/>
</dbReference>
<accession>A0A8J7JJW7</accession>
<dbReference type="Pfam" id="PF01850">
    <property type="entry name" value="PIN"/>
    <property type="match status" value="1"/>
</dbReference>
<feature type="binding site" evidence="8">
    <location>
        <position position="7"/>
    </location>
    <ligand>
        <name>Mg(2+)</name>
        <dbReference type="ChEBI" id="CHEBI:18420"/>
    </ligand>
</feature>
<dbReference type="InterPro" id="IPR050556">
    <property type="entry name" value="Type_II_TA_system_RNase"/>
</dbReference>
<gene>
    <name evidence="8" type="primary">vapC</name>
    <name evidence="10" type="ORF">JFN93_01325</name>
</gene>
<name>A0A8J7JJW7_9BACT</name>
<evidence type="ECO:0000256" key="1">
    <source>
        <dbReference type="ARBA" id="ARBA00001946"/>
    </source>
</evidence>
<dbReference type="PANTHER" id="PTHR33653:SF1">
    <property type="entry name" value="RIBONUCLEASE VAPC2"/>
    <property type="match status" value="1"/>
</dbReference>
<dbReference type="SUPFAM" id="SSF88723">
    <property type="entry name" value="PIN domain-like"/>
    <property type="match status" value="1"/>
</dbReference>
<feature type="domain" description="PIN" evidence="9">
    <location>
        <begin position="5"/>
        <end position="131"/>
    </location>
</feature>
<evidence type="ECO:0000256" key="6">
    <source>
        <dbReference type="ARBA" id="ARBA00022842"/>
    </source>
</evidence>
<dbReference type="PANTHER" id="PTHR33653">
    <property type="entry name" value="RIBONUCLEASE VAPC2"/>
    <property type="match status" value="1"/>
</dbReference>
<evidence type="ECO:0000256" key="7">
    <source>
        <dbReference type="ARBA" id="ARBA00038093"/>
    </source>
</evidence>
<protein>
    <recommendedName>
        <fullName evidence="8">Ribonuclease VapC</fullName>
        <shortName evidence="8">RNase VapC</shortName>
        <ecNumber evidence="8">3.1.-.-</ecNumber>
    </recommendedName>
    <alternativeName>
        <fullName evidence="8">Toxin VapC</fullName>
    </alternativeName>
</protein>
<dbReference type="GO" id="GO:0004540">
    <property type="term" value="F:RNA nuclease activity"/>
    <property type="evidence" value="ECO:0007669"/>
    <property type="project" value="InterPro"/>
</dbReference>
<evidence type="ECO:0000256" key="5">
    <source>
        <dbReference type="ARBA" id="ARBA00022801"/>
    </source>
</evidence>
<keyword evidence="4 8" id="KW-0479">Metal-binding</keyword>
<dbReference type="EC" id="3.1.-.-" evidence="8"/>
<keyword evidence="2 8" id="KW-1277">Toxin-antitoxin system</keyword>
<comment type="similarity">
    <text evidence="7 8">Belongs to the PINc/VapC protein family.</text>
</comment>
<dbReference type="GO" id="GO:0000287">
    <property type="term" value="F:magnesium ion binding"/>
    <property type="evidence" value="ECO:0007669"/>
    <property type="project" value="UniProtKB-UniRule"/>
</dbReference>
<keyword evidence="11" id="KW-1185">Reference proteome</keyword>
<comment type="function">
    <text evidence="8">Toxic component of a toxin-antitoxin (TA) system. An RNase.</text>
</comment>
<comment type="caution">
    <text evidence="10">The sequence shown here is derived from an EMBL/GenBank/DDBJ whole genome shotgun (WGS) entry which is preliminary data.</text>
</comment>
<evidence type="ECO:0000259" key="9">
    <source>
        <dbReference type="Pfam" id="PF01850"/>
    </source>
</evidence>
<dbReference type="GO" id="GO:0016787">
    <property type="term" value="F:hydrolase activity"/>
    <property type="evidence" value="ECO:0007669"/>
    <property type="project" value="UniProtKB-KW"/>
</dbReference>
<dbReference type="Proteomes" id="UP000636888">
    <property type="component" value="Unassembled WGS sequence"/>
</dbReference>
<evidence type="ECO:0000256" key="4">
    <source>
        <dbReference type="ARBA" id="ARBA00022723"/>
    </source>
</evidence>
<dbReference type="CDD" id="cd18746">
    <property type="entry name" value="PIN_VapC4-5_FitB-like"/>
    <property type="match status" value="1"/>
</dbReference>
<feature type="binding site" evidence="8">
    <location>
        <position position="106"/>
    </location>
    <ligand>
        <name>Mg(2+)</name>
        <dbReference type="ChEBI" id="CHEBI:18420"/>
    </ligand>
</feature>
<evidence type="ECO:0000256" key="3">
    <source>
        <dbReference type="ARBA" id="ARBA00022722"/>
    </source>
</evidence>
<evidence type="ECO:0000313" key="11">
    <source>
        <dbReference type="Proteomes" id="UP000636888"/>
    </source>
</evidence>
<dbReference type="Gene3D" id="3.40.50.1010">
    <property type="entry name" value="5'-nuclease"/>
    <property type="match status" value="1"/>
</dbReference>
<dbReference type="InterPro" id="IPR002716">
    <property type="entry name" value="PIN_dom"/>
</dbReference>
<evidence type="ECO:0000256" key="2">
    <source>
        <dbReference type="ARBA" id="ARBA00022649"/>
    </source>
</evidence>
<dbReference type="AlphaFoldDB" id="A0A8J7JJW7"/>